<evidence type="ECO:0000313" key="8">
    <source>
        <dbReference type="Proteomes" id="UP000654370"/>
    </source>
</evidence>
<dbReference type="GO" id="GO:0020037">
    <property type="term" value="F:heme binding"/>
    <property type="evidence" value="ECO:0007669"/>
    <property type="project" value="InterPro"/>
</dbReference>
<dbReference type="Gene3D" id="1.10.630.10">
    <property type="entry name" value="Cytochrome P450"/>
    <property type="match status" value="1"/>
</dbReference>
<dbReference type="GO" id="GO:0005506">
    <property type="term" value="F:iron ion binding"/>
    <property type="evidence" value="ECO:0007669"/>
    <property type="project" value="InterPro"/>
</dbReference>
<evidence type="ECO:0000256" key="2">
    <source>
        <dbReference type="ARBA" id="ARBA00023002"/>
    </source>
</evidence>
<name>A0A8H7PY68_MORIS</name>
<dbReference type="PANTHER" id="PTHR46300:SF2">
    <property type="entry name" value="CYTOCHROME P450 MONOOXYGENASE ALNH-RELATED"/>
    <property type="match status" value="1"/>
</dbReference>
<comment type="caution">
    <text evidence="7">The sequence shown here is derived from an EMBL/GenBank/DDBJ whole genome shotgun (WGS) entry which is preliminary data.</text>
</comment>
<keyword evidence="2 6" id="KW-0560">Oxidoreductase</keyword>
<dbReference type="InterPro" id="IPR050364">
    <property type="entry name" value="Cytochrome_P450_fung"/>
</dbReference>
<evidence type="ECO:0000256" key="5">
    <source>
        <dbReference type="PIRSR" id="PIRSR602401-1"/>
    </source>
</evidence>
<dbReference type="SUPFAM" id="SSF48264">
    <property type="entry name" value="Cytochrome P450"/>
    <property type="match status" value="1"/>
</dbReference>
<comment type="similarity">
    <text evidence="6">Belongs to the cytochrome P450 family.</text>
</comment>
<protein>
    <recommendedName>
        <fullName evidence="9">Cytochrome P450</fullName>
    </recommendedName>
</protein>
<proteinExistence type="inferred from homology"/>
<sequence>MQSSILLAGLAVTFIAAMTAWWWSKGNEDGLPPLAPGCFPVIGHLLALASKEPPEKLFLHWSKQIGPIFTLKLGIKRWIILNDATSVKDLIVSRGSIYSSRDISSVLVDGFFDGGKCLSYESGGGFAFYPYGKYWRFLRRIGMYNTDRISICPKSQMVTLHPQAHSGLTKKKINDYQPLFDQETHTLLQSMNMEAKDSKSALGVPICRLIEDYSMLVVLKIAFGDIMKMKPGDKELQQVFELTAGAATFLGPKEQLLEFFPIIKWFLPTQHSFAVLARNKLFSFYGPLFDKLDKQSAQSSDCFFKEVIGQLTHVQRVGFAGVFVGAGSETTASTLQWLTAILTNYPEIQDKVFEEIVSVVGKNRLPAATDEDKLVYLQCVILETLRFRTPTPLGVPHATSSADVYKNYVIPANATVIVNAYAIHRDPERYTDPGSFLPARHMKYVTEHDSTHFSQTVEDRPHLAFSTGRRVCVGIHLAERSLFLAAARMLACYRFEGKTEINRSKDGVSTTFAPVPFTVRLVKRHENVDTLITDSLS</sequence>
<keyword evidence="4 6" id="KW-0503">Monooxygenase</keyword>
<dbReference type="InterPro" id="IPR001128">
    <property type="entry name" value="Cyt_P450"/>
</dbReference>
<evidence type="ECO:0000256" key="6">
    <source>
        <dbReference type="RuleBase" id="RU000461"/>
    </source>
</evidence>
<dbReference type="GO" id="GO:0004497">
    <property type="term" value="F:monooxygenase activity"/>
    <property type="evidence" value="ECO:0007669"/>
    <property type="project" value="UniProtKB-KW"/>
</dbReference>
<dbReference type="PRINTS" id="PR00463">
    <property type="entry name" value="EP450I"/>
</dbReference>
<dbReference type="Proteomes" id="UP000654370">
    <property type="component" value="Unassembled WGS sequence"/>
</dbReference>
<dbReference type="InterPro" id="IPR002401">
    <property type="entry name" value="Cyt_P450_E_grp-I"/>
</dbReference>
<evidence type="ECO:0008006" key="9">
    <source>
        <dbReference type="Google" id="ProtNLM"/>
    </source>
</evidence>
<keyword evidence="8" id="KW-1185">Reference proteome</keyword>
<dbReference type="OrthoDB" id="1055148at2759"/>
<evidence type="ECO:0000256" key="3">
    <source>
        <dbReference type="ARBA" id="ARBA00023004"/>
    </source>
</evidence>
<comment type="cofactor">
    <cofactor evidence="5">
        <name>heme</name>
        <dbReference type="ChEBI" id="CHEBI:30413"/>
    </cofactor>
</comment>
<reference evidence="7" key="1">
    <citation type="submission" date="2020-12" db="EMBL/GenBank/DDBJ databases">
        <title>Metabolic potential, ecology and presence of endohyphal bacteria is reflected in genomic diversity of Mucoromycotina.</title>
        <authorList>
            <person name="Muszewska A."/>
            <person name="Okrasinska A."/>
            <person name="Steczkiewicz K."/>
            <person name="Drgas O."/>
            <person name="Orlowska M."/>
            <person name="Perlinska-Lenart U."/>
            <person name="Aleksandrzak-Piekarczyk T."/>
            <person name="Szatraj K."/>
            <person name="Zielenkiewicz U."/>
            <person name="Pilsyk S."/>
            <person name="Malc E."/>
            <person name="Mieczkowski P."/>
            <person name="Kruszewska J.S."/>
            <person name="Biernat P."/>
            <person name="Pawlowska J."/>
        </authorList>
    </citation>
    <scope>NUCLEOTIDE SEQUENCE</scope>
    <source>
        <strain evidence="7">WA0000067209</strain>
    </source>
</reference>
<keyword evidence="3 5" id="KW-0408">Iron</keyword>
<dbReference type="InterPro" id="IPR017972">
    <property type="entry name" value="Cyt_P450_CS"/>
</dbReference>
<evidence type="ECO:0000313" key="7">
    <source>
        <dbReference type="EMBL" id="KAG2182547.1"/>
    </source>
</evidence>
<dbReference type="PANTHER" id="PTHR46300">
    <property type="entry name" value="P450, PUTATIVE (EUROFUNG)-RELATED-RELATED"/>
    <property type="match status" value="1"/>
</dbReference>
<gene>
    <name evidence="7" type="ORF">INT43_007478</name>
</gene>
<dbReference type="PRINTS" id="PR00385">
    <property type="entry name" value="P450"/>
</dbReference>
<dbReference type="Pfam" id="PF00067">
    <property type="entry name" value="p450"/>
    <property type="match status" value="2"/>
</dbReference>
<evidence type="ECO:0000256" key="1">
    <source>
        <dbReference type="ARBA" id="ARBA00022723"/>
    </source>
</evidence>
<accession>A0A8H7PY68</accession>
<keyword evidence="5 6" id="KW-0349">Heme</keyword>
<dbReference type="InterPro" id="IPR036396">
    <property type="entry name" value="Cyt_P450_sf"/>
</dbReference>
<dbReference type="GO" id="GO:0016705">
    <property type="term" value="F:oxidoreductase activity, acting on paired donors, with incorporation or reduction of molecular oxygen"/>
    <property type="evidence" value="ECO:0007669"/>
    <property type="project" value="InterPro"/>
</dbReference>
<keyword evidence="1 5" id="KW-0479">Metal-binding</keyword>
<dbReference type="EMBL" id="JAEPQZ010000004">
    <property type="protein sequence ID" value="KAG2182547.1"/>
    <property type="molecule type" value="Genomic_DNA"/>
</dbReference>
<feature type="binding site" description="axial binding residue" evidence="5">
    <location>
        <position position="472"/>
    </location>
    <ligand>
        <name>heme</name>
        <dbReference type="ChEBI" id="CHEBI:30413"/>
    </ligand>
    <ligandPart>
        <name>Fe</name>
        <dbReference type="ChEBI" id="CHEBI:18248"/>
    </ligandPart>
</feature>
<organism evidence="7 8">
    <name type="scientific">Mortierella isabellina</name>
    <name type="common">Filamentous fungus</name>
    <name type="synonym">Umbelopsis isabellina</name>
    <dbReference type="NCBI Taxonomy" id="91625"/>
    <lineage>
        <taxon>Eukaryota</taxon>
        <taxon>Fungi</taxon>
        <taxon>Fungi incertae sedis</taxon>
        <taxon>Mucoromycota</taxon>
        <taxon>Mucoromycotina</taxon>
        <taxon>Umbelopsidomycetes</taxon>
        <taxon>Umbelopsidales</taxon>
        <taxon>Umbelopsidaceae</taxon>
        <taxon>Umbelopsis</taxon>
    </lineage>
</organism>
<evidence type="ECO:0000256" key="4">
    <source>
        <dbReference type="ARBA" id="ARBA00023033"/>
    </source>
</evidence>
<dbReference type="AlphaFoldDB" id="A0A8H7PY68"/>
<dbReference type="PROSITE" id="PS00086">
    <property type="entry name" value="CYTOCHROME_P450"/>
    <property type="match status" value="1"/>
</dbReference>